<dbReference type="Proteomes" id="UP001066276">
    <property type="component" value="Chromosome 9"/>
</dbReference>
<evidence type="ECO:0000256" key="1">
    <source>
        <dbReference type="SAM" id="MobiDB-lite"/>
    </source>
</evidence>
<organism evidence="2 3">
    <name type="scientific">Pleurodeles waltl</name>
    <name type="common">Iberian ribbed newt</name>
    <dbReference type="NCBI Taxonomy" id="8319"/>
    <lineage>
        <taxon>Eukaryota</taxon>
        <taxon>Metazoa</taxon>
        <taxon>Chordata</taxon>
        <taxon>Craniata</taxon>
        <taxon>Vertebrata</taxon>
        <taxon>Euteleostomi</taxon>
        <taxon>Amphibia</taxon>
        <taxon>Batrachia</taxon>
        <taxon>Caudata</taxon>
        <taxon>Salamandroidea</taxon>
        <taxon>Salamandridae</taxon>
        <taxon>Pleurodelinae</taxon>
        <taxon>Pleurodeles</taxon>
    </lineage>
</organism>
<comment type="caution">
    <text evidence="2">The sequence shown here is derived from an EMBL/GenBank/DDBJ whole genome shotgun (WGS) entry which is preliminary data.</text>
</comment>
<accession>A0AAV7MP51</accession>
<protein>
    <submittedName>
        <fullName evidence="2">Uncharacterized protein</fullName>
    </submittedName>
</protein>
<proteinExistence type="predicted"/>
<feature type="compositionally biased region" description="Basic and acidic residues" evidence="1">
    <location>
        <begin position="61"/>
        <end position="72"/>
    </location>
</feature>
<sequence length="117" mass="12683">MYPRGTVKQSTGALVFPQDVPSELVTNARRKGDQVQEVREVNPEEEDAVRKNQEEASAGTEEGRTVRVKHQEATVTAKCPATFLEECGLLRNKLAYVGDTGGREEEPVRATALAAGG</sequence>
<feature type="region of interest" description="Disordered" evidence="1">
    <location>
        <begin position="29"/>
        <end position="72"/>
    </location>
</feature>
<dbReference type="AlphaFoldDB" id="A0AAV7MP51"/>
<feature type="compositionally biased region" description="Basic and acidic residues" evidence="1">
    <location>
        <begin position="30"/>
        <end position="54"/>
    </location>
</feature>
<gene>
    <name evidence="2" type="ORF">NDU88_001955</name>
</gene>
<evidence type="ECO:0000313" key="2">
    <source>
        <dbReference type="EMBL" id="KAJ1104545.1"/>
    </source>
</evidence>
<evidence type="ECO:0000313" key="3">
    <source>
        <dbReference type="Proteomes" id="UP001066276"/>
    </source>
</evidence>
<name>A0AAV7MP51_PLEWA</name>
<dbReference type="EMBL" id="JANPWB010000013">
    <property type="protein sequence ID" value="KAJ1104545.1"/>
    <property type="molecule type" value="Genomic_DNA"/>
</dbReference>
<keyword evidence="3" id="KW-1185">Reference proteome</keyword>
<reference evidence="2" key="1">
    <citation type="journal article" date="2022" name="bioRxiv">
        <title>Sequencing and chromosome-scale assembly of the giantPleurodeles waltlgenome.</title>
        <authorList>
            <person name="Brown T."/>
            <person name="Elewa A."/>
            <person name="Iarovenko S."/>
            <person name="Subramanian E."/>
            <person name="Araus A.J."/>
            <person name="Petzold A."/>
            <person name="Susuki M."/>
            <person name="Suzuki K.-i.T."/>
            <person name="Hayashi T."/>
            <person name="Toyoda A."/>
            <person name="Oliveira C."/>
            <person name="Osipova E."/>
            <person name="Leigh N.D."/>
            <person name="Simon A."/>
            <person name="Yun M.H."/>
        </authorList>
    </citation>
    <scope>NUCLEOTIDE SEQUENCE</scope>
    <source>
        <strain evidence="2">20211129_DDA</strain>
        <tissue evidence="2">Liver</tissue>
    </source>
</reference>